<organism evidence="6 7">
    <name type="scientific">Cadophora malorum</name>
    <dbReference type="NCBI Taxonomy" id="108018"/>
    <lineage>
        <taxon>Eukaryota</taxon>
        <taxon>Fungi</taxon>
        <taxon>Dikarya</taxon>
        <taxon>Ascomycota</taxon>
        <taxon>Pezizomycotina</taxon>
        <taxon>Leotiomycetes</taxon>
        <taxon>Helotiales</taxon>
        <taxon>Ploettnerulaceae</taxon>
        <taxon>Cadophora</taxon>
    </lineage>
</organism>
<accession>A0A8H8BW68</accession>
<feature type="compositionally biased region" description="Low complexity" evidence="4">
    <location>
        <begin position="95"/>
        <end position="106"/>
    </location>
</feature>
<evidence type="ECO:0000256" key="1">
    <source>
        <dbReference type="ARBA" id="ARBA00009342"/>
    </source>
</evidence>
<reference evidence="6" key="1">
    <citation type="submission" date="2021-02" db="EMBL/GenBank/DDBJ databases">
        <title>Genome sequence Cadophora malorum strain M34.</title>
        <authorList>
            <person name="Stefanovic E."/>
            <person name="Vu D."/>
            <person name="Scully C."/>
            <person name="Dijksterhuis J."/>
            <person name="Roader J."/>
            <person name="Houbraken J."/>
        </authorList>
    </citation>
    <scope>NUCLEOTIDE SEQUENCE</scope>
    <source>
        <strain evidence="6">M34</strain>
    </source>
</reference>
<gene>
    <name evidence="6" type="ORF">IFR04_000862</name>
</gene>
<keyword evidence="2" id="KW-0808">Transferase</keyword>
<dbReference type="OrthoDB" id="5043642at2759"/>
<dbReference type="Pfam" id="PF13302">
    <property type="entry name" value="Acetyltransf_3"/>
    <property type="match status" value="1"/>
</dbReference>
<feature type="region of interest" description="Disordered" evidence="4">
    <location>
        <begin position="132"/>
        <end position="159"/>
    </location>
</feature>
<evidence type="ECO:0000313" key="6">
    <source>
        <dbReference type="EMBL" id="KAG4425918.1"/>
    </source>
</evidence>
<feature type="compositionally biased region" description="Low complexity" evidence="4">
    <location>
        <begin position="133"/>
        <end position="158"/>
    </location>
</feature>
<name>A0A8H8BW68_9HELO</name>
<dbReference type="GO" id="GO:0008080">
    <property type="term" value="F:N-acetyltransferase activity"/>
    <property type="evidence" value="ECO:0007669"/>
    <property type="project" value="InterPro"/>
</dbReference>
<dbReference type="InterPro" id="IPR039135">
    <property type="entry name" value="NAT9-like"/>
</dbReference>
<dbReference type="SUPFAM" id="SSF55729">
    <property type="entry name" value="Acyl-CoA N-acyltransferases (Nat)"/>
    <property type="match status" value="1"/>
</dbReference>
<feature type="region of interest" description="Disordered" evidence="4">
    <location>
        <begin position="95"/>
        <end position="119"/>
    </location>
</feature>
<feature type="domain" description="N-acetyltransferase" evidence="5">
    <location>
        <begin position="34"/>
        <end position="240"/>
    </location>
</feature>
<dbReference type="PANTHER" id="PTHR13256:SF16">
    <property type="entry name" value="ALPHA_BETA-TUBULIN-N-ACETYLTRANSFERASE 9"/>
    <property type="match status" value="1"/>
</dbReference>
<dbReference type="EMBL" id="JAFJYH010000006">
    <property type="protein sequence ID" value="KAG4425918.1"/>
    <property type="molecule type" value="Genomic_DNA"/>
</dbReference>
<evidence type="ECO:0000313" key="7">
    <source>
        <dbReference type="Proteomes" id="UP000664132"/>
    </source>
</evidence>
<keyword evidence="7" id="KW-1185">Reference proteome</keyword>
<keyword evidence="3" id="KW-0012">Acyltransferase</keyword>
<dbReference type="AlphaFoldDB" id="A0A8H8BW68"/>
<proteinExistence type="inferred from homology"/>
<evidence type="ECO:0000259" key="5">
    <source>
        <dbReference type="Pfam" id="PF13302"/>
    </source>
</evidence>
<evidence type="ECO:0000256" key="4">
    <source>
        <dbReference type="SAM" id="MobiDB-lite"/>
    </source>
</evidence>
<dbReference type="PANTHER" id="PTHR13256">
    <property type="entry name" value="N-ACETYLTRANSFERASE 9"/>
    <property type="match status" value="1"/>
</dbReference>
<evidence type="ECO:0000256" key="3">
    <source>
        <dbReference type="ARBA" id="ARBA00023315"/>
    </source>
</evidence>
<protein>
    <recommendedName>
        <fullName evidence="5">N-acetyltransferase domain-containing protein</fullName>
    </recommendedName>
</protein>
<evidence type="ECO:0000256" key="2">
    <source>
        <dbReference type="ARBA" id="ARBA00022679"/>
    </source>
</evidence>
<dbReference type="InterPro" id="IPR000182">
    <property type="entry name" value="GNAT_dom"/>
</dbReference>
<dbReference type="Proteomes" id="UP000664132">
    <property type="component" value="Unassembled WGS sequence"/>
</dbReference>
<dbReference type="Gene3D" id="3.40.630.30">
    <property type="match status" value="1"/>
</dbReference>
<comment type="caution">
    <text evidence="6">The sequence shown here is derived from an EMBL/GenBank/DDBJ whole genome shotgun (WGS) entry which is preliminary data.</text>
</comment>
<comment type="similarity">
    <text evidence="1">Belongs to the acetyltransferase family. GNAT subfamily.</text>
</comment>
<sequence>MSCVFMISVYFSPFSTSISSSPDTQETAISTSSILLVPYEASHVPTYHEWMKDEQIQAETASEPLTLEEEYAMQRSWRTDADKLTFIACLPLSLPPTSSSSTSKSPAPAPGPLTPGQFDTSTRIIGDVNLFLTPSTSTSSSPSPSPSPSQSQSQSPSPHLVTGELELMIAPTTHRRKGHGRSTILAFLSYITTHLPSILSEYGRGQVPPIPEGSVKLEGLRVKIGEGNEKSLRLFRSLGFAGLGGKEGEGREEPNYFGELELWFQGGQEGEWSEASREILGVEKMRMLRERFGVEGYQELAYGVESADSV</sequence>
<dbReference type="InterPro" id="IPR016181">
    <property type="entry name" value="Acyl_CoA_acyltransferase"/>
</dbReference>